<keyword evidence="3" id="KW-1185">Reference proteome</keyword>
<protein>
    <submittedName>
        <fullName evidence="2">Uncharacterized protein</fullName>
    </submittedName>
</protein>
<evidence type="ECO:0000256" key="1">
    <source>
        <dbReference type="SAM" id="MobiDB-lite"/>
    </source>
</evidence>
<feature type="compositionally biased region" description="Polar residues" evidence="1">
    <location>
        <begin position="335"/>
        <end position="359"/>
    </location>
</feature>
<feature type="compositionally biased region" description="Basic residues" evidence="1">
    <location>
        <begin position="431"/>
        <end position="446"/>
    </location>
</feature>
<accession>A0AAN7C3I7</accession>
<name>A0AAN7C3I7_9PEZI</name>
<dbReference type="EMBL" id="MU860352">
    <property type="protein sequence ID" value="KAK4234585.1"/>
    <property type="molecule type" value="Genomic_DNA"/>
</dbReference>
<reference evidence="2" key="2">
    <citation type="submission" date="2023-05" db="EMBL/GenBank/DDBJ databases">
        <authorList>
            <consortium name="Lawrence Berkeley National Laboratory"/>
            <person name="Steindorff A."/>
            <person name="Hensen N."/>
            <person name="Bonometti L."/>
            <person name="Westerberg I."/>
            <person name="Brannstrom I.O."/>
            <person name="Guillou S."/>
            <person name="Cros-Aarteil S."/>
            <person name="Calhoun S."/>
            <person name="Haridas S."/>
            <person name="Kuo A."/>
            <person name="Mondo S."/>
            <person name="Pangilinan J."/>
            <person name="Riley R."/>
            <person name="Labutti K."/>
            <person name="Andreopoulos B."/>
            <person name="Lipzen A."/>
            <person name="Chen C."/>
            <person name="Yanf M."/>
            <person name="Daum C."/>
            <person name="Ng V."/>
            <person name="Clum A."/>
            <person name="Ohm R."/>
            <person name="Martin F."/>
            <person name="Silar P."/>
            <person name="Natvig D."/>
            <person name="Lalanne C."/>
            <person name="Gautier V."/>
            <person name="Ament-Velasquez S.L."/>
            <person name="Kruys A."/>
            <person name="Hutchinson M.I."/>
            <person name="Powell A.J."/>
            <person name="Barry K."/>
            <person name="Miller A.N."/>
            <person name="Grigoriev I.V."/>
            <person name="Debuchy R."/>
            <person name="Gladieux P."/>
            <person name="Thoren M.H."/>
            <person name="Johannesson H."/>
        </authorList>
    </citation>
    <scope>NUCLEOTIDE SEQUENCE</scope>
    <source>
        <strain evidence="2">CBS 532.94</strain>
    </source>
</reference>
<evidence type="ECO:0000313" key="3">
    <source>
        <dbReference type="Proteomes" id="UP001303760"/>
    </source>
</evidence>
<reference evidence="2" key="1">
    <citation type="journal article" date="2023" name="Mol. Phylogenet. Evol.">
        <title>Genome-scale phylogeny and comparative genomics of the fungal order Sordariales.</title>
        <authorList>
            <person name="Hensen N."/>
            <person name="Bonometti L."/>
            <person name="Westerberg I."/>
            <person name="Brannstrom I.O."/>
            <person name="Guillou S."/>
            <person name="Cros-Aarteil S."/>
            <person name="Calhoun S."/>
            <person name="Haridas S."/>
            <person name="Kuo A."/>
            <person name="Mondo S."/>
            <person name="Pangilinan J."/>
            <person name="Riley R."/>
            <person name="LaButti K."/>
            <person name="Andreopoulos B."/>
            <person name="Lipzen A."/>
            <person name="Chen C."/>
            <person name="Yan M."/>
            <person name="Daum C."/>
            <person name="Ng V."/>
            <person name="Clum A."/>
            <person name="Steindorff A."/>
            <person name="Ohm R.A."/>
            <person name="Martin F."/>
            <person name="Silar P."/>
            <person name="Natvig D.O."/>
            <person name="Lalanne C."/>
            <person name="Gautier V."/>
            <person name="Ament-Velasquez S.L."/>
            <person name="Kruys A."/>
            <person name="Hutchinson M.I."/>
            <person name="Powell A.J."/>
            <person name="Barry K."/>
            <person name="Miller A.N."/>
            <person name="Grigoriev I.V."/>
            <person name="Debuchy R."/>
            <person name="Gladieux P."/>
            <person name="Hiltunen Thoren M."/>
            <person name="Johannesson H."/>
        </authorList>
    </citation>
    <scope>NUCLEOTIDE SEQUENCE</scope>
    <source>
        <strain evidence="2">CBS 532.94</strain>
    </source>
</reference>
<comment type="caution">
    <text evidence="2">The sequence shown here is derived from an EMBL/GenBank/DDBJ whole genome shotgun (WGS) entry which is preliminary data.</text>
</comment>
<dbReference type="Proteomes" id="UP001303760">
    <property type="component" value="Unassembled WGS sequence"/>
</dbReference>
<proteinExistence type="predicted"/>
<gene>
    <name evidence="2" type="ORF">C8A03DRAFT_37647</name>
</gene>
<feature type="compositionally biased region" description="Low complexity" evidence="1">
    <location>
        <begin position="396"/>
        <end position="405"/>
    </location>
</feature>
<dbReference type="AlphaFoldDB" id="A0AAN7C3I7"/>
<feature type="region of interest" description="Disordered" evidence="1">
    <location>
        <begin position="307"/>
        <end position="446"/>
    </location>
</feature>
<sequence length="446" mass="49027">MPAALSSFTWKDSQFKLTQERYEECTTDLEYTAWIVNELCQCRFTPVAKILHENKAVQRLFTPHEYFIQGEATTAKPKTQSASSAAVFSPVALLPTAVSLPLSTVLEHAPIAIILGRAPRAAFVLRQPSNFHSFQSVIRKIIPVISGSADIPNSEETLFNNLLSITNKVTVNAKPDFYDGARFGDVDKKVRQELNHLIIPTKDMRHPVVPNFFLEAKDREGGAAVAKRQAGLDGVIGARAMHALQNYAEEEPEYDGNTYTYSSTYHAGTSTLKLYAHCTGYAGRAARVPHESGRWYRDKFIEAANARARQPGGGTSPGAEAMTAVPETQHEELTSTESVYSEDNAGTQPVGRNSNSASRNTEEPEEGPILPQESHYEEEEPRQEESTSAGPEPPTSFSTSSMSRSNEQIQTGSKRKRASHSPAPPDSQPHNAKHGSVKRTRRSASE</sequence>
<organism evidence="2 3">
    <name type="scientific">Achaetomium macrosporum</name>
    <dbReference type="NCBI Taxonomy" id="79813"/>
    <lineage>
        <taxon>Eukaryota</taxon>
        <taxon>Fungi</taxon>
        <taxon>Dikarya</taxon>
        <taxon>Ascomycota</taxon>
        <taxon>Pezizomycotina</taxon>
        <taxon>Sordariomycetes</taxon>
        <taxon>Sordariomycetidae</taxon>
        <taxon>Sordariales</taxon>
        <taxon>Chaetomiaceae</taxon>
        <taxon>Achaetomium</taxon>
    </lineage>
</organism>
<evidence type="ECO:0000313" key="2">
    <source>
        <dbReference type="EMBL" id="KAK4234585.1"/>
    </source>
</evidence>